<dbReference type="Pfam" id="PF08513">
    <property type="entry name" value="LisH"/>
    <property type="match status" value="1"/>
</dbReference>
<evidence type="ECO:0000313" key="2">
    <source>
        <dbReference type="Proteomes" id="UP001085076"/>
    </source>
</evidence>
<proteinExistence type="predicted"/>
<gene>
    <name evidence="1" type="ORF">J5N97_024897</name>
</gene>
<reference evidence="1" key="2">
    <citation type="journal article" date="2022" name="Hortic Res">
        <title>The genome of Dioscorea zingiberensis sheds light on the biosynthesis, origin and evolution of the medicinally important diosgenin saponins.</title>
        <authorList>
            <person name="Li Y."/>
            <person name="Tan C."/>
            <person name="Li Z."/>
            <person name="Guo J."/>
            <person name="Li S."/>
            <person name="Chen X."/>
            <person name="Wang C."/>
            <person name="Dai X."/>
            <person name="Yang H."/>
            <person name="Song W."/>
            <person name="Hou L."/>
            <person name="Xu J."/>
            <person name="Tong Z."/>
            <person name="Xu A."/>
            <person name="Yuan X."/>
            <person name="Wang W."/>
            <person name="Yang Q."/>
            <person name="Chen L."/>
            <person name="Sun Z."/>
            <person name="Wang K."/>
            <person name="Pan B."/>
            <person name="Chen J."/>
            <person name="Bao Y."/>
            <person name="Liu F."/>
            <person name="Qi X."/>
            <person name="Gang D.R."/>
            <person name="Wen J."/>
            <person name="Li J."/>
        </authorList>
    </citation>
    <scope>NUCLEOTIDE SEQUENCE</scope>
    <source>
        <strain evidence="1">Dzin_1.0</strain>
    </source>
</reference>
<sequence length="132" mass="14932">MASLMALECSPVLRFDGVYLVREAMACVLSGAGKEANLAVSVTVVVSWDMELNEKRKVENYDKHIAELASTSLLKIIYKALERFENDIFVTFRLQRYIYDYMIRKNMHSSAEAFKIEVDIPIGLVGNVLHGV</sequence>
<evidence type="ECO:0000313" key="1">
    <source>
        <dbReference type="EMBL" id="KAJ0967980.1"/>
    </source>
</evidence>
<reference evidence="1" key="1">
    <citation type="submission" date="2021-03" db="EMBL/GenBank/DDBJ databases">
        <authorList>
            <person name="Li Z."/>
            <person name="Yang C."/>
        </authorList>
    </citation>
    <scope>NUCLEOTIDE SEQUENCE</scope>
    <source>
        <strain evidence="1">Dzin_1.0</strain>
        <tissue evidence="1">Leaf</tissue>
    </source>
</reference>
<organism evidence="1 2">
    <name type="scientific">Dioscorea zingiberensis</name>
    <dbReference type="NCBI Taxonomy" id="325984"/>
    <lineage>
        <taxon>Eukaryota</taxon>
        <taxon>Viridiplantae</taxon>
        <taxon>Streptophyta</taxon>
        <taxon>Embryophyta</taxon>
        <taxon>Tracheophyta</taxon>
        <taxon>Spermatophyta</taxon>
        <taxon>Magnoliopsida</taxon>
        <taxon>Liliopsida</taxon>
        <taxon>Dioscoreales</taxon>
        <taxon>Dioscoreaceae</taxon>
        <taxon>Dioscorea</taxon>
    </lineage>
</organism>
<dbReference type="OrthoDB" id="5600002at2759"/>
<comment type="caution">
    <text evidence="1">The sequence shown here is derived from an EMBL/GenBank/DDBJ whole genome shotgun (WGS) entry which is preliminary data.</text>
</comment>
<keyword evidence="2" id="KW-1185">Reference proteome</keyword>
<dbReference type="EMBL" id="JAGGNH010000007">
    <property type="protein sequence ID" value="KAJ0967980.1"/>
    <property type="molecule type" value="Genomic_DNA"/>
</dbReference>
<dbReference type="AlphaFoldDB" id="A0A9D5H9D2"/>
<dbReference type="Proteomes" id="UP001085076">
    <property type="component" value="Miscellaneous, Linkage group lg07"/>
</dbReference>
<name>A0A9D5H9D2_9LILI</name>
<protein>
    <submittedName>
        <fullName evidence="1">Uncharacterized protein</fullName>
    </submittedName>
</protein>
<dbReference type="PROSITE" id="PS50896">
    <property type="entry name" value="LISH"/>
    <property type="match status" value="1"/>
</dbReference>
<accession>A0A9D5H9D2</accession>
<dbReference type="InterPro" id="IPR006594">
    <property type="entry name" value="LisH"/>
</dbReference>